<dbReference type="AlphaFoldDB" id="A0A9P8L8X8"/>
<keyword evidence="6 8" id="KW-0505">Motor protein</keyword>
<dbReference type="PANTHER" id="PTHR13140">
    <property type="entry name" value="MYOSIN"/>
    <property type="match status" value="1"/>
</dbReference>
<evidence type="ECO:0000256" key="3">
    <source>
        <dbReference type="ARBA" id="ARBA00022840"/>
    </source>
</evidence>
<keyword evidence="4" id="KW-0175">Coiled coil</keyword>
<feature type="domain" description="Myosin motor" evidence="10">
    <location>
        <begin position="169"/>
        <end position="351"/>
    </location>
</feature>
<feature type="binding site" evidence="8">
    <location>
        <begin position="247"/>
        <end position="254"/>
    </location>
    <ligand>
        <name>ATP</name>
        <dbReference type="ChEBI" id="CHEBI:30616"/>
    </ligand>
</feature>
<feature type="domain" description="Myosin N-terminal SH3-like" evidence="11">
    <location>
        <begin position="115"/>
        <end position="165"/>
    </location>
</feature>
<evidence type="ECO:0000313" key="12">
    <source>
        <dbReference type="EMBL" id="KAH0556592.1"/>
    </source>
</evidence>
<dbReference type="PROSITE" id="PS51456">
    <property type="entry name" value="MYOSIN_MOTOR"/>
    <property type="match status" value="1"/>
</dbReference>
<dbReference type="InterPro" id="IPR004009">
    <property type="entry name" value="SH3_Myosin"/>
</dbReference>
<dbReference type="InterPro" id="IPR001609">
    <property type="entry name" value="Myosin_head_motor_dom-like"/>
</dbReference>
<gene>
    <name evidence="12" type="ORF">GP486_005560</name>
</gene>
<evidence type="ECO:0000256" key="5">
    <source>
        <dbReference type="ARBA" id="ARBA00023123"/>
    </source>
</evidence>
<comment type="similarity">
    <text evidence="1 8">Belongs to the TRAFAC class myosin-kinesin ATPase superfamily. Myosin family.</text>
</comment>
<dbReference type="PRINTS" id="PR00193">
    <property type="entry name" value="MYOSINHEAVY"/>
</dbReference>
<organism evidence="12 13">
    <name type="scientific">Trichoglossum hirsutum</name>
    <dbReference type="NCBI Taxonomy" id="265104"/>
    <lineage>
        <taxon>Eukaryota</taxon>
        <taxon>Fungi</taxon>
        <taxon>Dikarya</taxon>
        <taxon>Ascomycota</taxon>
        <taxon>Pezizomycotina</taxon>
        <taxon>Geoglossomycetes</taxon>
        <taxon>Geoglossales</taxon>
        <taxon>Geoglossaceae</taxon>
        <taxon>Trichoglossum</taxon>
    </lineage>
</organism>
<name>A0A9P8L8X8_9PEZI</name>
<proteinExistence type="inferred from homology"/>
<keyword evidence="5 8" id="KW-0518">Myosin</keyword>
<dbReference type="GO" id="GO:0007015">
    <property type="term" value="P:actin filament organization"/>
    <property type="evidence" value="ECO:0007669"/>
    <property type="project" value="TreeGrafter"/>
</dbReference>
<feature type="region of interest" description="Disordered" evidence="9">
    <location>
        <begin position="1"/>
        <end position="90"/>
    </location>
</feature>
<keyword evidence="3 8" id="KW-0067">ATP-binding</keyword>
<dbReference type="GO" id="GO:0005737">
    <property type="term" value="C:cytoplasm"/>
    <property type="evidence" value="ECO:0007669"/>
    <property type="project" value="UniProtKB-ARBA"/>
</dbReference>
<dbReference type="GO" id="GO:0016459">
    <property type="term" value="C:myosin complex"/>
    <property type="evidence" value="ECO:0007669"/>
    <property type="project" value="UniProtKB-KW"/>
</dbReference>
<evidence type="ECO:0000256" key="7">
    <source>
        <dbReference type="ARBA" id="ARBA00023203"/>
    </source>
</evidence>
<dbReference type="EMBL" id="JAGHQM010001059">
    <property type="protein sequence ID" value="KAH0556592.1"/>
    <property type="molecule type" value="Genomic_DNA"/>
</dbReference>
<dbReference type="GO" id="GO:0000146">
    <property type="term" value="F:microfilament motor activity"/>
    <property type="evidence" value="ECO:0007669"/>
    <property type="project" value="TreeGrafter"/>
</dbReference>
<evidence type="ECO:0000256" key="4">
    <source>
        <dbReference type="ARBA" id="ARBA00023054"/>
    </source>
</evidence>
<evidence type="ECO:0000313" key="13">
    <source>
        <dbReference type="Proteomes" id="UP000750711"/>
    </source>
</evidence>
<evidence type="ECO:0000256" key="9">
    <source>
        <dbReference type="SAM" id="MobiDB-lite"/>
    </source>
</evidence>
<dbReference type="Pfam" id="PF02736">
    <property type="entry name" value="Myosin_N"/>
    <property type="match status" value="1"/>
</dbReference>
<dbReference type="GO" id="GO:0016020">
    <property type="term" value="C:membrane"/>
    <property type="evidence" value="ECO:0007669"/>
    <property type="project" value="TreeGrafter"/>
</dbReference>
<feature type="compositionally biased region" description="Polar residues" evidence="9">
    <location>
        <begin position="56"/>
        <end position="68"/>
    </location>
</feature>
<accession>A0A9P8L8X8</accession>
<dbReference type="GO" id="GO:0051015">
    <property type="term" value="F:actin filament binding"/>
    <property type="evidence" value="ECO:0007669"/>
    <property type="project" value="TreeGrafter"/>
</dbReference>
<dbReference type="PANTHER" id="PTHR13140:SF857">
    <property type="entry name" value="MYOSIN-11"/>
    <property type="match status" value="1"/>
</dbReference>
<evidence type="ECO:0000259" key="10">
    <source>
        <dbReference type="PROSITE" id="PS51456"/>
    </source>
</evidence>
<keyword evidence="7 8" id="KW-0009">Actin-binding</keyword>
<dbReference type="InterPro" id="IPR036961">
    <property type="entry name" value="Kinesin_motor_dom_sf"/>
</dbReference>
<evidence type="ECO:0000256" key="8">
    <source>
        <dbReference type="PROSITE-ProRule" id="PRU00782"/>
    </source>
</evidence>
<evidence type="ECO:0000256" key="1">
    <source>
        <dbReference type="ARBA" id="ARBA00008314"/>
    </source>
</evidence>
<dbReference type="Pfam" id="PF00063">
    <property type="entry name" value="Myosin_head"/>
    <property type="match status" value="1"/>
</dbReference>
<evidence type="ECO:0000259" key="11">
    <source>
        <dbReference type="PROSITE" id="PS51844"/>
    </source>
</evidence>
<evidence type="ECO:0000256" key="6">
    <source>
        <dbReference type="ARBA" id="ARBA00023175"/>
    </source>
</evidence>
<dbReference type="SMART" id="SM00242">
    <property type="entry name" value="MYSc"/>
    <property type="match status" value="1"/>
</dbReference>
<keyword evidence="13" id="KW-1185">Reference proteome</keyword>
<dbReference type="GO" id="GO:0005524">
    <property type="term" value="F:ATP binding"/>
    <property type="evidence" value="ECO:0007669"/>
    <property type="project" value="UniProtKB-UniRule"/>
</dbReference>
<protein>
    <submittedName>
        <fullName evidence="12">Uncharacterized protein</fullName>
    </submittedName>
</protein>
<sequence>MAGLPPSNAPPSWRNNPFSRNSPSPSPSSAVGGSMRPRSAIYSSPLTPPAAHARGQSFSTLGPPSATATIPRGRQRADSKATPLSNTFAPDFIKQEEKQRAADQIRSIEGENDFSGKRYVWAKDPVAAFVKGWVVEETSDGRLLIQCDDGSQREVGAENVDKVNPAKFDKADDMAELTHLNEASVVHNLHMRYQADLIYLPIYTNEYINMYKGRSREDTKPHIFAVADEAFRNLVEEGENQSILVTGESGAGKTENTKKVIQYLAAVATSDSPGGARSGAKQLSNISQQILRANPILEAFGNAQTVRNNNSSRFGKFIRIEFTRSGQIAGAFVDWYLLEKSRVGRMPEDEG</sequence>
<comment type="caution">
    <text evidence="8">Lacks conserved residue(s) required for the propagation of feature annotation.</text>
</comment>
<evidence type="ECO:0000256" key="2">
    <source>
        <dbReference type="ARBA" id="ARBA00022741"/>
    </source>
</evidence>
<feature type="compositionally biased region" description="Low complexity" evidence="9">
    <location>
        <begin position="10"/>
        <end position="29"/>
    </location>
</feature>
<dbReference type="SUPFAM" id="SSF52540">
    <property type="entry name" value="P-loop containing nucleoside triphosphate hydrolases"/>
    <property type="match status" value="1"/>
</dbReference>
<dbReference type="Proteomes" id="UP000750711">
    <property type="component" value="Unassembled WGS sequence"/>
</dbReference>
<dbReference type="PROSITE" id="PS51844">
    <property type="entry name" value="SH3_LIKE"/>
    <property type="match status" value="1"/>
</dbReference>
<dbReference type="Gene3D" id="3.40.850.10">
    <property type="entry name" value="Kinesin motor domain"/>
    <property type="match status" value="1"/>
</dbReference>
<keyword evidence="2 8" id="KW-0547">Nucleotide-binding</keyword>
<reference evidence="12" key="1">
    <citation type="submission" date="2021-03" db="EMBL/GenBank/DDBJ databases">
        <title>Comparative genomics and phylogenomic investigation of the class Geoglossomycetes provide insights into ecological specialization and systematics.</title>
        <authorList>
            <person name="Melie T."/>
            <person name="Pirro S."/>
            <person name="Miller A.N."/>
            <person name="Quandt A."/>
        </authorList>
    </citation>
    <scope>NUCLEOTIDE SEQUENCE</scope>
    <source>
        <strain evidence="12">CAQ_001_2017</strain>
    </source>
</reference>
<comment type="caution">
    <text evidence="12">The sequence shown here is derived from an EMBL/GenBank/DDBJ whole genome shotgun (WGS) entry which is preliminary data.</text>
</comment>
<dbReference type="InterPro" id="IPR027417">
    <property type="entry name" value="P-loop_NTPase"/>
</dbReference>